<dbReference type="GeneID" id="22571758"/>
<reference evidence="4 5" key="1">
    <citation type="journal article" date="2015" name="Sci. Rep.">
        <title>The genome of Leishmania panamensis: insights into genomics of the L. (Viannia) subgenus.</title>
        <authorList>
            <person name="Llanes A."/>
            <person name="Restrepo C.M."/>
            <person name="Vecchio G.D."/>
            <person name="Anguizola F.J."/>
            <person name="Lleonart R."/>
        </authorList>
    </citation>
    <scope>NUCLEOTIDE SEQUENCE [LARGE SCALE GENOMIC DNA]</scope>
    <source>
        <strain evidence="4 5">MHOM/PA/94/PSC-1</strain>
    </source>
</reference>
<dbReference type="VEuPathDB" id="TriTrypDB:LPMP_010290"/>
<organism evidence="4 5">
    <name type="scientific">Leishmania panamensis</name>
    <dbReference type="NCBI Taxonomy" id="5679"/>
    <lineage>
        <taxon>Eukaryota</taxon>
        <taxon>Discoba</taxon>
        <taxon>Euglenozoa</taxon>
        <taxon>Kinetoplastea</taxon>
        <taxon>Metakinetoplastina</taxon>
        <taxon>Trypanosomatida</taxon>
        <taxon>Trypanosomatidae</taxon>
        <taxon>Leishmaniinae</taxon>
        <taxon>Leishmania</taxon>
        <taxon>Leishmania guyanensis species complex</taxon>
    </lineage>
</organism>
<evidence type="ECO:0000256" key="3">
    <source>
        <dbReference type="RuleBase" id="RU364104"/>
    </source>
</evidence>
<evidence type="ECO:0000313" key="4">
    <source>
        <dbReference type="EMBL" id="AIN95130.1"/>
    </source>
</evidence>
<evidence type="ECO:0000256" key="1">
    <source>
        <dbReference type="ARBA" id="ARBA00007347"/>
    </source>
</evidence>
<dbReference type="RefSeq" id="XP_010696672.1">
    <property type="nucleotide sequence ID" value="XM_010698370.1"/>
</dbReference>
<dbReference type="GO" id="GO:0005739">
    <property type="term" value="C:mitochondrion"/>
    <property type="evidence" value="ECO:0007669"/>
    <property type="project" value="UniProtKB-SubCell"/>
</dbReference>
<gene>
    <name evidence="4" type="ORF">LPMP_010290</name>
</gene>
<dbReference type="Proteomes" id="UP000063063">
    <property type="component" value="Chromosome 1"/>
</dbReference>
<comment type="similarity">
    <text evidence="1 3">Belongs to the CMC family.</text>
</comment>
<dbReference type="Pfam" id="PF08583">
    <property type="entry name" value="Cmc1"/>
    <property type="match status" value="1"/>
</dbReference>
<comment type="subcellular location">
    <subcellularLocation>
        <location evidence="3">Mitochondrion</location>
    </subcellularLocation>
</comment>
<keyword evidence="5" id="KW-1185">Reference proteome</keyword>
<sequence length="172" mass="20165">MSTYDKSDQIGYDDTDNILNAELEEMMARTPPEVQRHLQHRIHDGILQRMKEETTRKCISFIQKYEQCVNSQKPYNMKLCYPHRDAMNDCAQEVNREENYQRYRIMYLRGELLKYHEKRVASKMEAFKVQAPDAIRAWKHDYAPKYVHMMEDLGAAPLGSALGAAEETANSK</sequence>
<proteinExistence type="inferred from homology"/>
<keyword evidence="2" id="KW-1015">Disulfide bond</keyword>
<dbReference type="AlphaFoldDB" id="A0A088RH87"/>
<protein>
    <recommendedName>
        <fullName evidence="3">COX assembly mitochondrial protein</fullName>
    </recommendedName>
</protein>
<dbReference type="KEGG" id="lpan:LPMP_010290"/>
<dbReference type="EMBL" id="CP009370">
    <property type="protein sequence ID" value="AIN95130.1"/>
    <property type="molecule type" value="Genomic_DNA"/>
</dbReference>
<dbReference type="VEuPathDB" id="TriTrypDB:LPAL13_010007200"/>
<dbReference type="eggNOG" id="ENOG502S064">
    <property type="taxonomic scope" value="Eukaryota"/>
</dbReference>
<accession>A0A088RH87</accession>
<keyword evidence="3" id="KW-0496">Mitochondrion</keyword>
<dbReference type="InterPro" id="IPR013892">
    <property type="entry name" value="Cyt_c_biogenesis_Cmc1-like"/>
</dbReference>
<evidence type="ECO:0000256" key="2">
    <source>
        <dbReference type="ARBA" id="ARBA00023157"/>
    </source>
</evidence>
<name>A0A088RH87_LEIPA</name>
<dbReference type="OrthoDB" id="275417at2759"/>
<evidence type="ECO:0000313" key="5">
    <source>
        <dbReference type="Proteomes" id="UP000063063"/>
    </source>
</evidence>